<dbReference type="InterPro" id="IPR019734">
    <property type="entry name" value="TPR_rpt"/>
</dbReference>
<keyword evidence="7" id="KW-0576">Peroxisome</keyword>
<dbReference type="Proteomes" id="UP000694865">
    <property type="component" value="Unplaced"/>
</dbReference>
<dbReference type="PANTHER" id="PTHR10130:SF0">
    <property type="entry name" value="GH08708P"/>
    <property type="match status" value="1"/>
</dbReference>
<evidence type="ECO:0000256" key="6">
    <source>
        <dbReference type="ARBA" id="ARBA00022803"/>
    </source>
</evidence>
<organism evidence="9 10">
    <name type="scientific">Saccoglossus kowalevskii</name>
    <name type="common">Acorn worm</name>
    <dbReference type="NCBI Taxonomy" id="10224"/>
    <lineage>
        <taxon>Eukaryota</taxon>
        <taxon>Metazoa</taxon>
        <taxon>Hemichordata</taxon>
        <taxon>Enteropneusta</taxon>
        <taxon>Harrimaniidae</taxon>
        <taxon>Saccoglossus</taxon>
    </lineage>
</organism>
<name>A0ABM0MH12_SACKO</name>
<feature type="repeat" description="TPR" evidence="8">
    <location>
        <begin position="499"/>
        <end position="532"/>
    </location>
</feature>
<dbReference type="SUPFAM" id="SSF48452">
    <property type="entry name" value="TPR-like"/>
    <property type="match status" value="1"/>
</dbReference>
<keyword evidence="5" id="KW-0677">Repeat</keyword>
<evidence type="ECO:0000313" key="9">
    <source>
        <dbReference type="Proteomes" id="UP000694865"/>
    </source>
</evidence>
<dbReference type="Gene3D" id="1.25.40.10">
    <property type="entry name" value="Tetratricopeptide repeat domain"/>
    <property type="match status" value="1"/>
</dbReference>
<dbReference type="SMART" id="SM00028">
    <property type="entry name" value="TPR"/>
    <property type="match status" value="5"/>
</dbReference>
<dbReference type="Pfam" id="PF13432">
    <property type="entry name" value="TPR_16"/>
    <property type="match status" value="2"/>
</dbReference>
<dbReference type="RefSeq" id="XP_006819303.1">
    <property type="nucleotide sequence ID" value="XM_006819240.1"/>
</dbReference>
<evidence type="ECO:0000256" key="5">
    <source>
        <dbReference type="ARBA" id="ARBA00022737"/>
    </source>
</evidence>
<reference evidence="10" key="1">
    <citation type="submission" date="2025-08" db="UniProtKB">
        <authorList>
            <consortium name="RefSeq"/>
        </authorList>
    </citation>
    <scope>IDENTIFICATION</scope>
    <source>
        <tissue evidence="10">Testes</tissue>
    </source>
</reference>
<evidence type="ECO:0000256" key="7">
    <source>
        <dbReference type="ARBA" id="ARBA00023140"/>
    </source>
</evidence>
<dbReference type="PROSITE" id="PS50005">
    <property type="entry name" value="TPR"/>
    <property type="match status" value="3"/>
</dbReference>
<keyword evidence="6 8" id="KW-0802">TPR repeat</keyword>
<proteinExistence type="inferred from homology"/>
<dbReference type="InterPro" id="IPR011990">
    <property type="entry name" value="TPR-like_helical_dom_sf"/>
</dbReference>
<gene>
    <name evidence="10" type="primary">LOC100367929</name>
</gene>
<evidence type="ECO:0000256" key="8">
    <source>
        <dbReference type="PROSITE-ProRule" id="PRU00339"/>
    </source>
</evidence>
<evidence type="ECO:0000256" key="2">
    <source>
        <dbReference type="ARBA" id="ARBA00004496"/>
    </source>
</evidence>
<feature type="repeat" description="TPR" evidence="8">
    <location>
        <begin position="354"/>
        <end position="387"/>
    </location>
</feature>
<evidence type="ECO:0000256" key="1">
    <source>
        <dbReference type="ARBA" id="ARBA00004275"/>
    </source>
</evidence>
<dbReference type="PANTHER" id="PTHR10130">
    <property type="entry name" value="PEROXISOMAL TARGETING SIGNAL 1 RECEPTOR PEX5"/>
    <property type="match status" value="1"/>
</dbReference>
<sequence length="618" mass="69825">MAMRDFIDGECGGANPLMKLTTHFTQDKSLQQEGFRRGVIHPRDLERGFIEAPEQQLVNEFLAEQHHHAPPQTFRMDALLHEMQAIEDAQYRPMPVRGPRVAEIATEDWAAEFLTKEQQRPPEEASWTTEFLENPNQSAVANVVPDTKWAAEYLEQSEDHLWTEEFENAYKAEDEKWIDEFHQDAKKDEELAQTANQLLNSLDDPRFSNSEFLKFIKKIGDGEVTIENNQVVDKGENTGTSWAQEFSHQQGDLASGWADEFTAEATGDAKTDADFWDKLQKEWEDMANTEDHPWLSDFEKIVDLSPKDYQFEEDNPLLDHPNPFQEGIKRLEEGDLANAVLLFEAAVKTDPNHAEAWQYLGTSQAENEQELAAISALKKCIELEPSNLTALMSLAVGYTNESMQPQACESLKRWLKANPKYQGIEGNPGLKAEYKPSSFVSSSVFNEVRNMFIEAARQSPNAVDPDVQNGLGVLFNLSGEFDKAVDCFTTALSVRPEDSLLWNKLGATLANSNKSEEAITAYHRALQLRPGFIRSRYNLGISCINLGTHNEAIEHFLVALNMQNAVGGPRGDQSVMSDNIWSTLRMAISLLGRNDLYNAADQRNLDMLNKEFNIKTEK</sequence>
<evidence type="ECO:0000256" key="4">
    <source>
        <dbReference type="ARBA" id="ARBA00022490"/>
    </source>
</evidence>
<protein>
    <submittedName>
        <fullName evidence="10">Peroxisomal targeting signal 1 receptor-like</fullName>
    </submittedName>
</protein>
<comment type="similarity">
    <text evidence="3">Belongs to the peroxisomal targeting signal receptor family.</text>
</comment>
<evidence type="ECO:0000313" key="10">
    <source>
        <dbReference type="RefSeq" id="XP_006819303.1"/>
    </source>
</evidence>
<accession>A0ABM0MH12</accession>
<dbReference type="Gene3D" id="6.10.280.230">
    <property type="match status" value="1"/>
</dbReference>
<keyword evidence="4" id="KW-0963">Cytoplasm</keyword>
<comment type="subcellular location">
    <subcellularLocation>
        <location evidence="2">Cytoplasm</location>
    </subcellularLocation>
    <subcellularLocation>
        <location evidence="1">Peroxisome</location>
    </subcellularLocation>
</comment>
<evidence type="ECO:0000256" key="3">
    <source>
        <dbReference type="ARBA" id="ARBA00005348"/>
    </source>
</evidence>
<dbReference type="GeneID" id="100367929"/>
<keyword evidence="9" id="KW-1185">Reference proteome</keyword>
<dbReference type="InterPro" id="IPR024111">
    <property type="entry name" value="PEX5/PEX5L"/>
</dbReference>
<feature type="repeat" description="TPR" evidence="8">
    <location>
        <begin position="465"/>
        <end position="498"/>
    </location>
</feature>